<dbReference type="InterPro" id="IPR003691">
    <property type="entry name" value="FluC"/>
</dbReference>
<evidence type="ECO:0000256" key="6">
    <source>
        <dbReference type="ARBA" id="ARBA00023136"/>
    </source>
</evidence>
<name>A0ABP0F223_CLALP</name>
<keyword evidence="6 9" id="KW-0472">Membrane</keyword>
<feature type="transmembrane region" description="Helical" evidence="9">
    <location>
        <begin position="336"/>
        <end position="354"/>
    </location>
</feature>
<keyword evidence="4 9" id="KW-0812">Transmembrane</keyword>
<evidence type="ECO:0000256" key="3">
    <source>
        <dbReference type="ARBA" id="ARBA00022475"/>
    </source>
</evidence>
<protein>
    <submittedName>
        <fullName evidence="10">Uncharacterized protein</fullName>
    </submittedName>
</protein>
<feature type="transmembrane region" description="Helical" evidence="9">
    <location>
        <begin position="210"/>
        <end position="232"/>
    </location>
</feature>
<comment type="function">
    <text evidence="1">Fluoride channel required for the rapid expulsion of cytoplasmic fluoride.</text>
</comment>
<evidence type="ECO:0000313" key="11">
    <source>
        <dbReference type="Proteomes" id="UP001642483"/>
    </source>
</evidence>
<dbReference type="PANTHER" id="PTHR28259:SF1">
    <property type="entry name" value="FLUORIDE EXPORT PROTEIN 1-RELATED"/>
    <property type="match status" value="1"/>
</dbReference>
<evidence type="ECO:0000256" key="4">
    <source>
        <dbReference type="ARBA" id="ARBA00022692"/>
    </source>
</evidence>
<dbReference type="Pfam" id="PF02537">
    <property type="entry name" value="CRCB"/>
    <property type="match status" value="2"/>
</dbReference>
<comment type="similarity">
    <text evidence="7">Belongs to the fluoride channel Fluc/FEX (TC 1.A.43) family.</text>
</comment>
<evidence type="ECO:0000256" key="1">
    <source>
        <dbReference type="ARBA" id="ARBA00002598"/>
    </source>
</evidence>
<dbReference type="PANTHER" id="PTHR28259">
    <property type="entry name" value="FLUORIDE EXPORT PROTEIN 1-RELATED"/>
    <property type="match status" value="1"/>
</dbReference>
<feature type="transmembrane region" description="Helical" evidence="9">
    <location>
        <begin position="100"/>
        <end position="119"/>
    </location>
</feature>
<feature type="transmembrane region" description="Helical" evidence="9">
    <location>
        <begin position="139"/>
        <end position="159"/>
    </location>
</feature>
<evidence type="ECO:0000313" key="10">
    <source>
        <dbReference type="EMBL" id="CAK8673766.1"/>
    </source>
</evidence>
<accession>A0ABP0F223</accession>
<feature type="transmembrane region" description="Helical" evidence="9">
    <location>
        <begin position="70"/>
        <end position="88"/>
    </location>
</feature>
<evidence type="ECO:0000256" key="5">
    <source>
        <dbReference type="ARBA" id="ARBA00022989"/>
    </source>
</evidence>
<feature type="transmembrane region" description="Helical" evidence="9">
    <location>
        <begin position="270"/>
        <end position="289"/>
    </location>
</feature>
<evidence type="ECO:0000256" key="9">
    <source>
        <dbReference type="SAM" id="Phobius"/>
    </source>
</evidence>
<dbReference type="EMBL" id="CAWYQH010000002">
    <property type="protein sequence ID" value="CAK8673766.1"/>
    <property type="molecule type" value="Genomic_DNA"/>
</dbReference>
<gene>
    <name evidence="10" type="ORF">CVLEPA_LOCUS3522</name>
</gene>
<evidence type="ECO:0000256" key="8">
    <source>
        <dbReference type="ARBA" id="ARBA00035585"/>
    </source>
</evidence>
<reference evidence="10 11" key="1">
    <citation type="submission" date="2024-02" db="EMBL/GenBank/DDBJ databases">
        <authorList>
            <person name="Daric V."/>
            <person name="Darras S."/>
        </authorList>
    </citation>
    <scope>NUCLEOTIDE SEQUENCE [LARGE SCALE GENOMIC DNA]</scope>
</reference>
<evidence type="ECO:0000256" key="7">
    <source>
        <dbReference type="ARBA" id="ARBA00035120"/>
    </source>
</evidence>
<feature type="transmembrane region" description="Helical" evidence="9">
    <location>
        <begin position="32"/>
        <end position="50"/>
    </location>
</feature>
<keyword evidence="5 9" id="KW-1133">Transmembrane helix</keyword>
<evidence type="ECO:0000256" key="2">
    <source>
        <dbReference type="ARBA" id="ARBA00004651"/>
    </source>
</evidence>
<keyword evidence="3" id="KW-1003">Cell membrane</keyword>
<comment type="caution">
    <text evidence="10">The sequence shown here is derived from an EMBL/GenBank/DDBJ whole genome shotgun (WGS) entry which is preliminary data.</text>
</comment>
<organism evidence="10 11">
    <name type="scientific">Clavelina lepadiformis</name>
    <name type="common">Light-bulb sea squirt</name>
    <name type="synonym">Ascidia lepadiformis</name>
    <dbReference type="NCBI Taxonomy" id="159417"/>
    <lineage>
        <taxon>Eukaryota</taxon>
        <taxon>Metazoa</taxon>
        <taxon>Chordata</taxon>
        <taxon>Tunicata</taxon>
        <taxon>Ascidiacea</taxon>
        <taxon>Aplousobranchia</taxon>
        <taxon>Clavelinidae</taxon>
        <taxon>Clavelina</taxon>
    </lineage>
</organism>
<proteinExistence type="inferred from homology"/>
<feature type="transmembrane region" description="Helical" evidence="9">
    <location>
        <begin position="301"/>
        <end position="324"/>
    </location>
</feature>
<keyword evidence="11" id="KW-1185">Reference proteome</keyword>
<comment type="subcellular location">
    <subcellularLocation>
        <location evidence="2">Cell membrane</location>
        <topology evidence="2">Multi-pass membrane protein</topology>
    </subcellularLocation>
</comment>
<dbReference type="Proteomes" id="UP001642483">
    <property type="component" value="Unassembled WGS sequence"/>
</dbReference>
<sequence>MEPIHDANDQSHHGGACMSYIKRQTWTKAERFSLYVHISLFAMFGCMIRLGVDYMMGKDAAGLEKSSSVIFVSFFANMFGCFCLGMLTASPLTKGGRYSVLHTGISTGLCGSITTYSRWNQHVSLLFLTEASASSTPQVVAIVSMVVGLETTIASLTFGNDVMKMLTKRFAARGRRSIETISMSQEHNCNVALECESIERVARTKPIKSTLPLTLTLVMLMCTLCAFVVAFIGASNKTAFAVMLSILFAPFGAGLRFALSPMNQRHKLPLGTLLVNALGSTLVALTHVLQMWGQLNCAGQGVATAFSSGFAACLTTVSTFMSEVDAKRKKGDAKGAYWYVLLTFFICQILGLTINGTSNVFLSHTYKNDTFVSQDSC</sequence>
<feature type="transmembrane region" description="Helical" evidence="9">
    <location>
        <begin position="238"/>
        <end position="258"/>
    </location>
</feature>
<comment type="catalytic activity">
    <reaction evidence="8">
        <text>fluoride(in) = fluoride(out)</text>
        <dbReference type="Rhea" id="RHEA:76159"/>
        <dbReference type="ChEBI" id="CHEBI:17051"/>
    </reaction>
    <physiologicalReaction direction="left-to-right" evidence="8">
        <dbReference type="Rhea" id="RHEA:76160"/>
    </physiologicalReaction>
</comment>